<evidence type="ECO:0000313" key="4">
    <source>
        <dbReference type="EMBL" id="MCO6046286.1"/>
    </source>
</evidence>
<dbReference type="PROSITE" id="PS50106">
    <property type="entry name" value="PDZ"/>
    <property type="match status" value="1"/>
</dbReference>
<evidence type="ECO:0000256" key="2">
    <source>
        <dbReference type="SAM" id="SignalP"/>
    </source>
</evidence>
<keyword evidence="5" id="KW-1185">Reference proteome</keyword>
<sequence length="449" mass="46770">MDRLRRVTTNLLAQIALLAIASLAAIGQTAPSAPSAQTVEGQVQRVYSSDDKVRLVELRLTSNAPRQRYREPSGARLPAAGNVVYVTLNQVGMNSGQQRTPQLPEVGESIRARLSPSDHGTWTAAGNWYTVLRPSQDGHVDDSSLGRTPSTVDAYGMTCKAVLAGGRLGLQVQKVANSGSAQAAGLQPGDVIVGINHRPLSSAADLRHAESNDGSIALIVIDVNSGRVASVDLPVDRSAAKPGHETDDTPDESQVAAERIQTALGLVLEEPDDAVEGVTVQRAQEGSGAALAGIEPGDVIVGVGNQQVSSAVELAKAVPDAARRLTVVVRDIRSGRDVPVEVKSAGVAQSTKLGRTPAAGSGSASGGLGIHGELTFYNAEAAVKVARVDRDSPAARAGIREGMILLSANGDALLHPNDLENAVKQSRGPIAFRLVDLSGRREISITVNR</sequence>
<evidence type="ECO:0000259" key="3">
    <source>
        <dbReference type="PROSITE" id="PS50106"/>
    </source>
</evidence>
<dbReference type="PANTHER" id="PTHR22939:SF129">
    <property type="entry name" value="SERINE PROTEASE HTRA2, MITOCHONDRIAL"/>
    <property type="match status" value="1"/>
</dbReference>
<evidence type="ECO:0000256" key="1">
    <source>
        <dbReference type="ARBA" id="ARBA00010541"/>
    </source>
</evidence>
<dbReference type="SUPFAM" id="SSF50156">
    <property type="entry name" value="PDZ domain-like"/>
    <property type="match status" value="3"/>
</dbReference>
<reference evidence="4" key="1">
    <citation type="submission" date="2022-06" db="EMBL/GenBank/DDBJ databases">
        <title>Aeoliella straminimaris, a novel planctomycete from sediments.</title>
        <authorList>
            <person name="Vitorino I.R."/>
            <person name="Lage O.M."/>
        </authorList>
    </citation>
    <scope>NUCLEOTIDE SEQUENCE</scope>
    <source>
        <strain evidence="4">ICT_H6.2</strain>
    </source>
</reference>
<keyword evidence="2" id="KW-0732">Signal</keyword>
<dbReference type="EMBL" id="JAMXLR010000072">
    <property type="protein sequence ID" value="MCO6046286.1"/>
    <property type="molecule type" value="Genomic_DNA"/>
</dbReference>
<dbReference type="PANTHER" id="PTHR22939">
    <property type="entry name" value="SERINE PROTEASE FAMILY S1C HTRA-RELATED"/>
    <property type="match status" value="1"/>
</dbReference>
<name>A0A9X2JHX9_9BACT</name>
<dbReference type="Gene3D" id="2.30.42.10">
    <property type="match status" value="3"/>
</dbReference>
<dbReference type="InterPro" id="IPR041489">
    <property type="entry name" value="PDZ_6"/>
</dbReference>
<feature type="signal peptide" evidence="2">
    <location>
        <begin position="1"/>
        <end position="24"/>
    </location>
</feature>
<protein>
    <submittedName>
        <fullName evidence="4">PDZ domain-containing protein</fullName>
    </submittedName>
</protein>
<dbReference type="GO" id="GO:0008236">
    <property type="term" value="F:serine-type peptidase activity"/>
    <property type="evidence" value="ECO:0007669"/>
    <property type="project" value="UniProtKB-KW"/>
</dbReference>
<feature type="domain" description="PDZ" evidence="3">
    <location>
        <begin position="254"/>
        <end position="333"/>
    </location>
</feature>
<accession>A0A9X2JHX9</accession>
<dbReference type="InterPro" id="IPR036034">
    <property type="entry name" value="PDZ_sf"/>
</dbReference>
<gene>
    <name evidence="4" type="ORF">NG895_20500</name>
</gene>
<dbReference type="Proteomes" id="UP001155241">
    <property type="component" value="Unassembled WGS sequence"/>
</dbReference>
<dbReference type="Pfam" id="PF17820">
    <property type="entry name" value="PDZ_6"/>
    <property type="match status" value="1"/>
</dbReference>
<evidence type="ECO:0000313" key="5">
    <source>
        <dbReference type="Proteomes" id="UP001155241"/>
    </source>
</evidence>
<comment type="caution">
    <text evidence="4">The sequence shown here is derived from an EMBL/GenBank/DDBJ whole genome shotgun (WGS) entry which is preliminary data.</text>
</comment>
<feature type="chain" id="PRO_5040772611" evidence="2">
    <location>
        <begin position="25"/>
        <end position="449"/>
    </location>
</feature>
<dbReference type="AlphaFoldDB" id="A0A9X2JHX9"/>
<organism evidence="4 5">
    <name type="scientific">Aeoliella straminimaris</name>
    <dbReference type="NCBI Taxonomy" id="2954799"/>
    <lineage>
        <taxon>Bacteria</taxon>
        <taxon>Pseudomonadati</taxon>
        <taxon>Planctomycetota</taxon>
        <taxon>Planctomycetia</taxon>
        <taxon>Pirellulales</taxon>
        <taxon>Lacipirellulaceae</taxon>
        <taxon>Aeoliella</taxon>
    </lineage>
</organism>
<dbReference type="RefSeq" id="WP_252854400.1">
    <property type="nucleotide sequence ID" value="NZ_JAMXLR010000072.1"/>
</dbReference>
<dbReference type="InterPro" id="IPR001478">
    <property type="entry name" value="PDZ"/>
</dbReference>
<dbReference type="SMART" id="SM00228">
    <property type="entry name" value="PDZ"/>
    <property type="match status" value="3"/>
</dbReference>
<proteinExistence type="inferred from homology"/>
<dbReference type="Pfam" id="PF00595">
    <property type="entry name" value="PDZ"/>
    <property type="match status" value="2"/>
</dbReference>
<comment type="similarity">
    <text evidence="1">Belongs to the peptidase S1C family.</text>
</comment>